<name>A0A8D8KW29_CULPI</name>
<dbReference type="EMBL" id="HBUE01091669">
    <property type="protein sequence ID" value="CAG6481882.1"/>
    <property type="molecule type" value="Transcribed_RNA"/>
</dbReference>
<sequence length="131" mass="14778">MLTGGVRLFENSKFKLCVLLRKKMFGTLVSFFKQILACFISLKSRNLEKMMHFFSLTLFSVPPNTSRLRCLICMDCGGGEPLFGAVTFLTIEMGSFGKHGAEFGGPRRGICVKRLRLIYSIIACKESIFLY</sequence>
<proteinExistence type="predicted"/>
<reference evidence="1" key="1">
    <citation type="submission" date="2021-05" db="EMBL/GenBank/DDBJ databases">
        <authorList>
            <person name="Alioto T."/>
            <person name="Alioto T."/>
            <person name="Gomez Garrido J."/>
        </authorList>
    </citation>
    <scope>NUCLEOTIDE SEQUENCE</scope>
</reference>
<protein>
    <submittedName>
        <fullName evidence="1">(northern house mosquito) hypothetical protein</fullName>
    </submittedName>
</protein>
<accession>A0A8D8KW29</accession>
<organism evidence="1">
    <name type="scientific">Culex pipiens</name>
    <name type="common">House mosquito</name>
    <dbReference type="NCBI Taxonomy" id="7175"/>
    <lineage>
        <taxon>Eukaryota</taxon>
        <taxon>Metazoa</taxon>
        <taxon>Ecdysozoa</taxon>
        <taxon>Arthropoda</taxon>
        <taxon>Hexapoda</taxon>
        <taxon>Insecta</taxon>
        <taxon>Pterygota</taxon>
        <taxon>Neoptera</taxon>
        <taxon>Endopterygota</taxon>
        <taxon>Diptera</taxon>
        <taxon>Nematocera</taxon>
        <taxon>Culicoidea</taxon>
        <taxon>Culicidae</taxon>
        <taxon>Culicinae</taxon>
        <taxon>Culicini</taxon>
        <taxon>Culex</taxon>
        <taxon>Culex</taxon>
    </lineage>
</organism>
<dbReference type="EMBL" id="HBUE01339685">
    <property type="protein sequence ID" value="CAG6597746.1"/>
    <property type="molecule type" value="Transcribed_RNA"/>
</dbReference>
<evidence type="ECO:0000313" key="1">
    <source>
        <dbReference type="EMBL" id="CAG6597746.1"/>
    </source>
</evidence>
<dbReference type="EMBL" id="HBUE01232827">
    <property type="protein sequence ID" value="CAG6545583.1"/>
    <property type="molecule type" value="Transcribed_RNA"/>
</dbReference>
<dbReference type="AlphaFoldDB" id="A0A8D8KW29"/>